<dbReference type="OrthoDB" id="9862849at2"/>
<organism evidence="1 2">
    <name type="scientific">Actinomadura rubrisoli</name>
    <dbReference type="NCBI Taxonomy" id="2530368"/>
    <lineage>
        <taxon>Bacteria</taxon>
        <taxon>Bacillati</taxon>
        <taxon>Actinomycetota</taxon>
        <taxon>Actinomycetes</taxon>
        <taxon>Streptosporangiales</taxon>
        <taxon>Thermomonosporaceae</taxon>
        <taxon>Actinomadura</taxon>
    </lineage>
</organism>
<dbReference type="Proteomes" id="UP000294513">
    <property type="component" value="Unassembled WGS sequence"/>
</dbReference>
<name>A0A4R5B9S6_9ACTN</name>
<dbReference type="EMBL" id="SMKU01000120">
    <property type="protein sequence ID" value="TDD82771.1"/>
    <property type="molecule type" value="Genomic_DNA"/>
</dbReference>
<proteinExistence type="predicted"/>
<gene>
    <name evidence="1" type="ORF">E1298_22265</name>
</gene>
<accession>A0A4R5B9S6</accession>
<comment type="caution">
    <text evidence="1">The sequence shown here is derived from an EMBL/GenBank/DDBJ whole genome shotgun (WGS) entry which is preliminary data.</text>
</comment>
<reference evidence="1 2" key="1">
    <citation type="submission" date="2019-03" db="EMBL/GenBank/DDBJ databases">
        <title>Draft genome sequences of novel Actinobacteria.</title>
        <authorList>
            <person name="Sahin N."/>
            <person name="Ay H."/>
            <person name="Saygin H."/>
        </authorList>
    </citation>
    <scope>NUCLEOTIDE SEQUENCE [LARGE SCALE GENOMIC DNA]</scope>
    <source>
        <strain evidence="1 2">H3C3</strain>
    </source>
</reference>
<dbReference type="AlphaFoldDB" id="A0A4R5B9S6"/>
<evidence type="ECO:0000313" key="2">
    <source>
        <dbReference type="Proteomes" id="UP000294513"/>
    </source>
</evidence>
<dbReference type="RefSeq" id="WP_131896272.1">
    <property type="nucleotide sequence ID" value="NZ_SMKU01000120.1"/>
</dbReference>
<sequence length="125" mass="13892">MLGGVHVLIEVNGVPLLNSSDVKYGHVIGAHPDPFFASGSALFSGREAPAFLAVGDPVDCRPECCGVGARIWRRGDRVRWRLDGDRWNRDQLSAELEFDREEYLFAVECARDAWFDVVRGRGGVM</sequence>
<evidence type="ECO:0000313" key="1">
    <source>
        <dbReference type="EMBL" id="TDD82771.1"/>
    </source>
</evidence>
<protein>
    <submittedName>
        <fullName evidence="1">Uncharacterized protein</fullName>
    </submittedName>
</protein>
<keyword evidence="2" id="KW-1185">Reference proteome</keyword>